<reference evidence="8 9" key="1">
    <citation type="submission" date="2023-03" db="EMBL/GenBank/DDBJ databases">
        <title>Host association and intracellularity evolved multiple times independently in the Rickettsiales.</title>
        <authorList>
            <person name="Castelli M."/>
            <person name="Nardi T."/>
            <person name="Gammuto L."/>
            <person name="Bellinzona G."/>
            <person name="Sabaneyeva E."/>
            <person name="Potekhin A."/>
            <person name="Serra V."/>
            <person name="Petroni G."/>
            <person name="Sassera D."/>
        </authorList>
    </citation>
    <scope>NUCLEOTIDE SEQUENCE [LARGE SCALE GENOMIC DNA]</scope>
    <source>
        <strain evidence="8 9">Sr 2-6</strain>
    </source>
</reference>
<dbReference type="PANTHER" id="PTHR33452:SF1">
    <property type="entry name" value="INNER MEMBRANE PROTEIN YPHA-RELATED"/>
    <property type="match status" value="1"/>
</dbReference>
<comment type="similarity">
    <text evidence="2">Belongs to the DoxX family.</text>
</comment>
<evidence type="ECO:0000256" key="3">
    <source>
        <dbReference type="ARBA" id="ARBA00022475"/>
    </source>
</evidence>
<feature type="transmembrane region" description="Helical" evidence="7">
    <location>
        <begin position="99"/>
        <end position="116"/>
    </location>
</feature>
<dbReference type="Pfam" id="PF07681">
    <property type="entry name" value="DoxX"/>
    <property type="match status" value="1"/>
</dbReference>
<dbReference type="PANTHER" id="PTHR33452">
    <property type="entry name" value="OXIDOREDUCTASE CATD-RELATED"/>
    <property type="match status" value="1"/>
</dbReference>
<evidence type="ECO:0000256" key="7">
    <source>
        <dbReference type="SAM" id="Phobius"/>
    </source>
</evidence>
<evidence type="ECO:0000256" key="4">
    <source>
        <dbReference type="ARBA" id="ARBA00022692"/>
    </source>
</evidence>
<feature type="transmembrane region" description="Helical" evidence="7">
    <location>
        <begin position="68"/>
        <end position="92"/>
    </location>
</feature>
<accession>A0ABU5NAN4</accession>
<dbReference type="InterPro" id="IPR051907">
    <property type="entry name" value="DoxX-like_oxidoreductase"/>
</dbReference>
<evidence type="ECO:0000256" key="6">
    <source>
        <dbReference type="ARBA" id="ARBA00023136"/>
    </source>
</evidence>
<keyword evidence="9" id="KW-1185">Reference proteome</keyword>
<organism evidence="8 9">
    <name type="scientific">Candidatus Megaera venefica</name>
    <dbReference type="NCBI Taxonomy" id="2055910"/>
    <lineage>
        <taxon>Bacteria</taxon>
        <taxon>Pseudomonadati</taxon>
        <taxon>Pseudomonadota</taxon>
        <taxon>Alphaproteobacteria</taxon>
        <taxon>Rickettsiales</taxon>
        <taxon>Rickettsiaceae</taxon>
        <taxon>Candidatus Megaera</taxon>
    </lineage>
</organism>
<keyword evidence="6 7" id="KW-0472">Membrane</keyword>
<evidence type="ECO:0000256" key="5">
    <source>
        <dbReference type="ARBA" id="ARBA00022989"/>
    </source>
</evidence>
<gene>
    <name evidence="8" type="ORF">Megvenef_00158</name>
</gene>
<dbReference type="InterPro" id="IPR032808">
    <property type="entry name" value="DoxX"/>
</dbReference>
<name>A0ABU5NAN4_9RICK</name>
<keyword evidence="3" id="KW-1003">Cell membrane</keyword>
<evidence type="ECO:0000313" key="9">
    <source>
        <dbReference type="Proteomes" id="UP001291687"/>
    </source>
</evidence>
<protein>
    <submittedName>
        <fullName evidence="8">DoxX family protein</fullName>
    </submittedName>
</protein>
<sequence length="164" mass="19158">MIQLINKIQDSLVGRCYIAAIRFSDKYLFSLLVLFIRVWMARIFWYSGLTKISSWQTTIYLFQYEYKVPIIPVEVAVLLSTATELTMPFFIVLGFMTRLAAVPLICMTAVIQFTYLDLVEHLYWAILLATIVFYGPGRYSIDYLIYYKASVIKKSLRQNSKFLI</sequence>
<dbReference type="RefSeq" id="WP_322776111.1">
    <property type="nucleotide sequence ID" value="NZ_JARJFB010000005.1"/>
</dbReference>
<dbReference type="EMBL" id="JARJFB010000005">
    <property type="protein sequence ID" value="MEA0970206.1"/>
    <property type="molecule type" value="Genomic_DNA"/>
</dbReference>
<comment type="caution">
    <text evidence="8">The sequence shown here is derived from an EMBL/GenBank/DDBJ whole genome shotgun (WGS) entry which is preliminary data.</text>
</comment>
<feature type="transmembrane region" description="Helical" evidence="7">
    <location>
        <begin position="122"/>
        <end position="147"/>
    </location>
</feature>
<proteinExistence type="inferred from homology"/>
<dbReference type="Proteomes" id="UP001291687">
    <property type="component" value="Unassembled WGS sequence"/>
</dbReference>
<evidence type="ECO:0000256" key="2">
    <source>
        <dbReference type="ARBA" id="ARBA00006679"/>
    </source>
</evidence>
<evidence type="ECO:0000256" key="1">
    <source>
        <dbReference type="ARBA" id="ARBA00004651"/>
    </source>
</evidence>
<keyword evidence="5 7" id="KW-1133">Transmembrane helix</keyword>
<evidence type="ECO:0000313" key="8">
    <source>
        <dbReference type="EMBL" id="MEA0970206.1"/>
    </source>
</evidence>
<comment type="subcellular location">
    <subcellularLocation>
        <location evidence="1">Cell membrane</location>
        <topology evidence="1">Multi-pass membrane protein</topology>
    </subcellularLocation>
</comment>
<keyword evidence="4 7" id="KW-0812">Transmembrane</keyword>
<feature type="transmembrane region" description="Helical" evidence="7">
    <location>
        <begin position="27"/>
        <end position="48"/>
    </location>
</feature>